<dbReference type="GO" id="GO:0005886">
    <property type="term" value="C:plasma membrane"/>
    <property type="evidence" value="ECO:0007669"/>
    <property type="project" value="TreeGrafter"/>
</dbReference>
<evidence type="ECO:0000256" key="4">
    <source>
        <dbReference type="ARBA" id="ARBA00023040"/>
    </source>
</evidence>
<name>A0A8B8ALW8_CRAVI</name>
<keyword evidence="11" id="KW-1185">Reference proteome</keyword>
<protein>
    <submittedName>
        <fullName evidence="12">C-C chemokine receptor type 1-like</fullName>
    </submittedName>
</protein>
<dbReference type="PANTHER" id="PTHR24243">
    <property type="entry name" value="G-PROTEIN COUPLED RECEPTOR"/>
    <property type="match status" value="1"/>
</dbReference>
<keyword evidence="2 8" id="KW-0812">Transmembrane</keyword>
<organism evidence="11 12">
    <name type="scientific">Crassostrea virginica</name>
    <name type="common">Eastern oyster</name>
    <dbReference type="NCBI Taxonomy" id="6565"/>
    <lineage>
        <taxon>Eukaryota</taxon>
        <taxon>Metazoa</taxon>
        <taxon>Spiralia</taxon>
        <taxon>Lophotrochozoa</taxon>
        <taxon>Mollusca</taxon>
        <taxon>Bivalvia</taxon>
        <taxon>Autobranchia</taxon>
        <taxon>Pteriomorphia</taxon>
        <taxon>Ostreida</taxon>
        <taxon>Ostreoidea</taxon>
        <taxon>Ostreidae</taxon>
        <taxon>Crassostrea</taxon>
    </lineage>
</organism>
<evidence type="ECO:0000256" key="3">
    <source>
        <dbReference type="ARBA" id="ARBA00022989"/>
    </source>
</evidence>
<accession>A0A8B8ALW8</accession>
<dbReference type="InterPro" id="IPR017452">
    <property type="entry name" value="GPCR_Rhodpsn_7TM"/>
</dbReference>
<keyword evidence="7 8" id="KW-0807">Transducer</keyword>
<dbReference type="OrthoDB" id="9990906at2759"/>
<reference evidence="11" key="1">
    <citation type="submission" date="2024-06" db="UniProtKB">
        <authorList>
            <consortium name="RefSeq"/>
        </authorList>
    </citation>
    <scope>NUCLEOTIDE SEQUENCE [LARGE SCALE GENOMIC DNA]</scope>
</reference>
<evidence type="ECO:0000313" key="12">
    <source>
        <dbReference type="RefSeq" id="XP_022292111.1"/>
    </source>
</evidence>
<evidence type="ECO:0000256" key="5">
    <source>
        <dbReference type="ARBA" id="ARBA00023136"/>
    </source>
</evidence>
<feature type="transmembrane region" description="Helical" evidence="9">
    <location>
        <begin position="74"/>
        <end position="97"/>
    </location>
</feature>
<keyword evidence="4 8" id="KW-0297">G-protein coupled receptor</keyword>
<keyword evidence="3 9" id="KW-1133">Transmembrane helix</keyword>
<sequence>MNLSLLRHSLLPSGPGEGQESPGGQGDLLTKLLLQFATANDTVAPCHESENGSHDNCRTVWAEEQGAPTVGEEIYTYVTPFIFVIGIFGNILSLRVFVTKNMRKLSASLYLAALSTADLMSLIFYVLIEWIKRSISPTPSLPAAPFLEQNGVCQILVYLQYISRFLSSWIIVCFTFERYIGVCHSLKRKAFCDMHSTRKIVTSLVTLALVVCLYKPCLTASVQVGPYNIHVCSTDPAHESLSFVLDCIFVFCIIFLPFVIITVLNAIIIRTLYVRNKHHRHCKVITEESIIRLEFTVILIAISICFIALNTPYTAIWCKQHLLARLVETSDDPLLVANKGPEMTWNINVMFITRTIFYMNYCVNFFLYCLTGAYFRKELRMLFMYKSKDYQSQYHRCSVQNTSSTPTPNTCL</sequence>
<dbReference type="KEGG" id="cvn:111103268"/>
<evidence type="ECO:0000256" key="2">
    <source>
        <dbReference type="ARBA" id="ARBA00022692"/>
    </source>
</evidence>
<feature type="transmembrane region" description="Helical" evidence="9">
    <location>
        <begin position="161"/>
        <end position="180"/>
    </location>
</feature>
<dbReference type="Pfam" id="PF00001">
    <property type="entry name" value="7tm_1"/>
    <property type="match status" value="1"/>
</dbReference>
<evidence type="ECO:0000256" key="7">
    <source>
        <dbReference type="ARBA" id="ARBA00023224"/>
    </source>
</evidence>
<dbReference type="PRINTS" id="PR00237">
    <property type="entry name" value="GPCRRHODOPSN"/>
</dbReference>
<feature type="domain" description="G-protein coupled receptors family 1 profile" evidence="10">
    <location>
        <begin position="89"/>
        <end position="368"/>
    </location>
</feature>
<evidence type="ECO:0000256" key="6">
    <source>
        <dbReference type="ARBA" id="ARBA00023170"/>
    </source>
</evidence>
<evidence type="ECO:0000256" key="8">
    <source>
        <dbReference type="RuleBase" id="RU000688"/>
    </source>
</evidence>
<feature type="transmembrane region" description="Helical" evidence="9">
    <location>
        <begin position="356"/>
        <end position="375"/>
    </location>
</feature>
<dbReference type="PANTHER" id="PTHR24243:SF230">
    <property type="entry name" value="G-PROTEIN COUPLED RECEPTORS FAMILY 1 PROFILE DOMAIN-CONTAINING PROTEIN"/>
    <property type="match status" value="1"/>
</dbReference>
<keyword evidence="5 9" id="KW-0472">Membrane</keyword>
<dbReference type="CDD" id="cd14978">
    <property type="entry name" value="7tmA_FMRFamide_R-like"/>
    <property type="match status" value="1"/>
</dbReference>
<dbReference type="GeneID" id="111103268"/>
<evidence type="ECO:0000313" key="11">
    <source>
        <dbReference type="Proteomes" id="UP000694844"/>
    </source>
</evidence>
<gene>
    <name evidence="12" type="primary">LOC111103268</name>
</gene>
<dbReference type="InterPro" id="IPR000276">
    <property type="entry name" value="GPCR_Rhodpsn"/>
</dbReference>
<dbReference type="PROSITE" id="PS50262">
    <property type="entry name" value="G_PROTEIN_RECEP_F1_2"/>
    <property type="match status" value="1"/>
</dbReference>
<dbReference type="AlphaFoldDB" id="A0A8B8ALW8"/>
<comment type="similarity">
    <text evidence="8">Belongs to the G-protein coupled receptor 1 family.</text>
</comment>
<keyword evidence="6 8" id="KW-0675">Receptor</keyword>
<dbReference type="Gene3D" id="1.20.1070.10">
    <property type="entry name" value="Rhodopsin 7-helix transmembrane proteins"/>
    <property type="match status" value="1"/>
</dbReference>
<proteinExistence type="inferred from homology"/>
<reference evidence="12" key="2">
    <citation type="submission" date="2025-08" db="UniProtKB">
        <authorList>
            <consortium name="RefSeq"/>
        </authorList>
    </citation>
    <scope>IDENTIFICATION</scope>
    <source>
        <tissue evidence="12">Whole sample</tissue>
    </source>
</reference>
<dbReference type="RefSeq" id="XP_022292111.1">
    <property type="nucleotide sequence ID" value="XM_022436403.1"/>
</dbReference>
<dbReference type="PROSITE" id="PS00237">
    <property type="entry name" value="G_PROTEIN_RECEP_F1_1"/>
    <property type="match status" value="1"/>
</dbReference>
<feature type="transmembrane region" description="Helical" evidence="9">
    <location>
        <begin position="109"/>
        <end position="128"/>
    </location>
</feature>
<feature type="transmembrane region" description="Helical" evidence="9">
    <location>
        <begin position="200"/>
        <end position="223"/>
    </location>
</feature>
<dbReference type="Proteomes" id="UP000694844">
    <property type="component" value="Chromosome 1"/>
</dbReference>
<dbReference type="GO" id="GO:0004930">
    <property type="term" value="F:G protein-coupled receptor activity"/>
    <property type="evidence" value="ECO:0007669"/>
    <property type="project" value="UniProtKB-KW"/>
</dbReference>
<evidence type="ECO:0000256" key="9">
    <source>
        <dbReference type="SAM" id="Phobius"/>
    </source>
</evidence>
<feature type="transmembrane region" description="Helical" evidence="9">
    <location>
        <begin position="243"/>
        <end position="269"/>
    </location>
</feature>
<feature type="transmembrane region" description="Helical" evidence="9">
    <location>
        <begin position="290"/>
        <end position="309"/>
    </location>
</feature>
<dbReference type="SUPFAM" id="SSF81321">
    <property type="entry name" value="Family A G protein-coupled receptor-like"/>
    <property type="match status" value="1"/>
</dbReference>
<evidence type="ECO:0000259" key="10">
    <source>
        <dbReference type="PROSITE" id="PS50262"/>
    </source>
</evidence>
<comment type="subcellular location">
    <subcellularLocation>
        <location evidence="1">Membrane</location>
        <topology evidence="1">Multi-pass membrane protein</topology>
    </subcellularLocation>
</comment>
<evidence type="ECO:0000256" key="1">
    <source>
        <dbReference type="ARBA" id="ARBA00004141"/>
    </source>
</evidence>